<accession>A0A8A7KJ69</accession>
<evidence type="ECO:0000259" key="1">
    <source>
        <dbReference type="Pfam" id="PF08765"/>
    </source>
</evidence>
<name>A0A8A7KJ69_9FIRM</name>
<dbReference type="Gene3D" id="1.10.10.60">
    <property type="entry name" value="Homeodomain-like"/>
    <property type="match status" value="1"/>
</dbReference>
<dbReference type="RefSeq" id="WP_230869529.1">
    <property type="nucleotide sequence ID" value="NZ_CP046640.1"/>
</dbReference>
<dbReference type="Pfam" id="PF08765">
    <property type="entry name" value="Mor"/>
    <property type="match status" value="1"/>
</dbReference>
<reference evidence="2" key="1">
    <citation type="submission" date="2019-12" db="EMBL/GenBank/DDBJ databases">
        <authorList>
            <person name="zhang j."/>
            <person name="sun C.M."/>
        </authorList>
    </citation>
    <scope>NUCLEOTIDE SEQUENCE</scope>
    <source>
        <strain evidence="2">NS-1</strain>
    </source>
</reference>
<protein>
    <recommendedName>
        <fullName evidence="1">Mor transcription activator domain-containing protein</fullName>
    </recommendedName>
</protein>
<evidence type="ECO:0000313" key="3">
    <source>
        <dbReference type="Proteomes" id="UP000665020"/>
    </source>
</evidence>
<dbReference type="EMBL" id="CP046640">
    <property type="protein sequence ID" value="QTL97922.1"/>
    <property type="molecule type" value="Genomic_DNA"/>
</dbReference>
<dbReference type="InterPro" id="IPR014875">
    <property type="entry name" value="Mor_transcription_activator"/>
</dbReference>
<dbReference type="InterPro" id="IPR049739">
    <property type="entry name" value="YraL-like"/>
</dbReference>
<proteinExistence type="predicted"/>
<dbReference type="Proteomes" id="UP000665020">
    <property type="component" value="Chromosome"/>
</dbReference>
<dbReference type="InterPro" id="IPR052411">
    <property type="entry name" value="c-mor_Regulatory_Protein"/>
</dbReference>
<dbReference type="AlphaFoldDB" id="A0A8A7KJ69"/>
<feature type="domain" description="Mor transcription activator" evidence="1">
    <location>
        <begin position="13"/>
        <end position="84"/>
    </location>
</feature>
<dbReference type="PANTHER" id="PTHR37812">
    <property type="entry name" value="MU-LIKE PROPHAGE FLUMU PROTEIN C"/>
    <property type="match status" value="1"/>
</dbReference>
<dbReference type="SUPFAM" id="SSF46689">
    <property type="entry name" value="Homeodomain-like"/>
    <property type="match status" value="1"/>
</dbReference>
<organism evidence="2 3">
    <name type="scientific">Iocasia fonsfrigidae</name>
    <dbReference type="NCBI Taxonomy" id="2682810"/>
    <lineage>
        <taxon>Bacteria</taxon>
        <taxon>Bacillati</taxon>
        <taxon>Bacillota</taxon>
        <taxon>Clostridia</taxon>
        <taxon>Halanaerobiales</taxon>
        <taxon>Halanaerobiaceae</taxon>
        <taxon>Iocasia</taxon>
    </lineage>
</organism>
<sequence length="87" mass="10247">MKYLNATMVLPDSLVEELQEYIQGAYLYIPSKKDQHKKWGELSGLRIELDERNERIRQDFSKGLSIEDLAEIYSLSVHTIRKIIYSK</sequence>
<dbReference type="KEGG" id="ifn:GM661_07980"/>
<evidence type="ECO:0000313" key="2">
    <source>
        <dbReference type="EMBL" id="QTL97922.1"/>
    </source>
</evidence>
<gene>
    <name evidence="2" type="ORF">GM661_07980</name>
</gene>
<keyword evidence="3" id="KW-1185">Reference proteome</keyword>
<dbReference type="InterPro" id="IPR009057">
    <property type="entry name" value="Homeodomain-like_sf"/>
</dbReference>
<dbReference type="PANTHER" id="PTHR37812:SF1">
    <property type="entry name" value="MU-LIKE PROPHAGE FLUMU PROTEIN C"/>
    <property type="match status" value="1"/>
</dbReference>
<dbReference type="NCBIfam" id="NF040785">
    <property type="entry name" value="CD3324_fam"/>
    <property type="match status" value="1"/>
</dbReference>